<organism evidence="3 4">
    <name type="scientific">Toxocara canis</name>
    <name type="common">Canine roundworm</name>
    <dbReference type="NCBI Taxonomy" id="6265"/>
    <lineage>
        <taxon>Eukaryota</taxon>
        <taxon>Metazoa</taxon>
        <taxon>Ecdysozoa</taxon>
        <taxon>Nematoda</taxon>
        <taxon>Chromadorea</taxon>
        <taxon>Rhabditida</taxon>
        <taxon>Spirurina</taxon>
        <taxon>Ascaridomorpha</taxon>
        <taxon>Ascaridoidea</taxon>
        <taxon>Toxocaridae</taxon>
        <taxon>Toxocara</taxon>
    </lineage>
</organism>
<reference evidence="2 3" key="2">
    <citation type="submission" date="2018-11" db="EMBL/GenBank/DDBJ databases">
        <authorList>
            <consortium name="Pathogen Informatics"/>
        </authorList>
    </citation>
    <scope>NUCLEOTIDE SEQUENCE [LARGE SCALE GENOMIC DNA]</scope>
</reference>
<evidence type="ECO:0000313" key="3">
    <source>
        <dbReference type="Proteomes" id="UP000050794"/>
    </source>
</evidence>
<dbReference type="Proteomes" id="UP000050794">
    <property type="component" value="Unassembled WGS sequence"/>
</dbReference>
<evidence type="ECO:0000313" key="4">
    <source>
        <dbReference type="WBParaSite" id="TCNE_0001605401-mRNA-1"/>
    </source>
</evidence>
<proteinExistence type="predicted"/>
<reference evidence="4" key="1">
    <citation type="submission" date="2016-06" db="UniProtKB">
        <authorList>
            <consortium name="WormBaseParasite"/>
        </authorList>
    </citation>
    <scope>IDENTIFICATION</scope>
</reference>
<evidence type="ECO:0000256" key="1">
    <source>
        <dbReference type="SAM" id="MobiDB-lite"/>
    </source>
</evidence>
<accession>A0A183V5N3</accession>
<dbReference type="EMBL" id="UYWY01023293">
    <property type="protein sequence ID" value="VDM47374.1"/>
    <property type="molecule type" value="Genomic_DNA"/>
</dbReference>
<feature type="region of interest" description="Disordered" evidence="1">
    <location>
        <begin position="88"/>
        <end position="139"/>
    </location>
</feature>
<gene>
    <name evidence="2" type="ORF">TCNE_LOCUS16053</name>
</gene>
<sequence>DGQAVEFLVDFDAKKREEAEQRNEERKREEEEAAQNKAVHFVSGEDQRTYGVSHVAFSKTEMEREKRKKILEMRRRANLERLNKVRVRKGLEPLPLTDEPNKDEEEMGPFLDIPMPSGPEPNKQPQPEAKVDKKPQFGIREWDRGKVAYMRWIDGQREERNEEFRPPASYFR</sequence>
<protein>
    <submittedName>
        <fullName evidence="4">BUD13 homolog</fullName>
    </submittedName>
</protein>
<feature type="region of interest" description="Disordered" evidence="1">
    <location>
        <begin position="9"/>
        <end position="45"/>
    </location>
</feature>
<feature type="compositionally biased region" description="Basic and acidic residues" evidence="1">
    <location>
        <begin position="11"/>
        <end position="30"/>
    </location>
</feature>
<feature type="compositionally biased region" description="Basic and acidic residues" evidence="1">
    <location>
        <begin position="129"/>
        <end position="139"/>
    </location>
</feature>
<name>A0A183V5N3_TOXCA</name>
<evidence type="ECO:0000313" key="2">
    <source>
        <dbReference type="EMBL" id="VDM47374.1"/>
    </source>
</evidence>
<dbReference type="WBParaSite" id="TCNE_0001605401-mRNA-1">
    <property type="protein sequence ID" value="TCNE_0001605401-mRNA-1"/>
    <property type="gene ID" value="TCNE_0001605401"/>
</dbReference>
<keyword evidence="3" id="KW-1185">Reference proteome</keyword>
<dbReference type="AlphaFoldDB" id="A0A183V5N3"/>